<evidence type="ECO:0000313" key="3">
    <source>
        <dbReference type="Proteomes" id="UP000030624"/>
    </source>
</evidence>
<dbReference type="AlphaFoldDB" id="A0A0A7GCX0"/>
<dbReference type="SUPFAM" id="SSF89447">
    <property type="entry name" value="AbrB/MazE/MraZ-like"/>
    <property type="match status" value="1"/>
</dbReference>
<dbReference type="InterPro" id="IPR007159">
    <property type="entry name" value="SpoVT-AbrB_dom"/>
</dbReference>
<protein>
    <recommendedName>
        <fullName evidence="1">SpoVT-AbrB domain-containing protein</fullName>
    </recommendedName>
</protein>
<proteinExistence type="predicted"/>
<evidence type="ECO:0000313" key="2">
    <source>
        <dbReference type="EMBL" id="AIY89915.1"/>
    </source>
</evidence>
<dbReference type="GeneID" id="24797462"/>
<dbReference type="PROSITE" id="PS51740">
    <property type="entry name" value="SPOVT_ABRB"/>
    <property type="match status" value="1"/>
</dbReference>
<feature type="domain" description="SpoVT-AbrB" evidence="1">
    <location>
        <begin position="8"/>
        <end position="51"/>
    </location>
</feature>
<accession>A0A0A7GCX0</accession>
<dbReference type="eggNOG" id="arCOG00815">
    <property type="taxonomic scope" value="Archaea"/>
</dbReference>
<dbReference type="Proteomes" id="UP000030624">
    <property type="component" value="Chromosome"/>
</dbReference>
<dbReference type="HOGENOM" id="CLU_213600_0_0_2"/>
<organism evidence="2 3">
    <name type="scientific">Geoglobus acetivorans</name>
    <dbReference type="NCBI Taxonomy" id="565033"/>
    <lineage>
        <taxon>Archaea</taxon>
        <taxon>Methanobacteriati</taxon>
        <taxon>Methanobacteriota</taxon>
        <taxon>Archaeoglobi</taxon>
        <taxon>Archaeoglobales</taxon>
        <taxon>Archaeoglobaceae</taxon>
        <taxon>Geoglobus</taxon>
    </lineage>
</organism>
<evidence type="ECO:0000259" key="1">
    <source>
        <dbReference type="PROSITE" id="PS51740"/>
    </source>
</evidence>
<dbReference type="STRING" id="565033.GACE_0867"/>
<dbReference type="SMART" id="SM00966">
    <property type="entry name" value="SpoVT_AbrB"/>
    <property type="match status" value="1"/>
</dbReference>
<dbReference type="GO" id="GO:0003677">
    <property type="term" value="F:DNA binding"/>
    <property type="evidence" value="ECO:0007669"/>
    <property type="project" value="InterPro"/>
</dbReference>
<gene>
    <name evidence="2" type="ORF">GACE_0867</name>
</gene>
<dbReference type="KEGG" id="gac:GACE_0867"/>
<dbReference type="InterPro" id="IPR037914">
    <property type="entry name" value="SpoVT-AbrB_sf"/>
</dbReference>
<dbReference type="Gene3D" id="2.10.260.10">
    <property type="match status" value="1"/>
</dbReference>
<dbReference type="Pfam" id="PF04014">
    <property type="entry name" value="MazE_antitoxin"/>
    <property type="match status" value="1"/>
</dbReference>
<dbReference type="EMBL" id="CP009552">
    <property type="protein sequence ID" value="AIY89915.1"/>
    <property type="molecule type" value="Genomic_DNA"/>
</dbReference>
<sequence length="51" mass="5737">MESDERILDVATLSSKYQITITKTIREKLGLTAGDRVVFVEKNGEIVIRKA</sequence>
<dbReference type="NCBIfam" id="TIGR01439">
    <property type="entry name" value="lp_hng_hel_AbrB"/>
    <property type="match status" value="1"/>
</dbReference>
<reference evidence="2 3" key="1">
    <citation type="journal article" date="2015" name="Appl. Environ. Microbiol.">
        <title>The Geoglobus acetivorans genome: Fe(III) reduction, acetate utilization, autotrophic growth, and degradation of aromatic compounds in a hyperthermophilic archaeon.</title>
        <authorList>
            <person name="Mardanov A.V."/>
            <person name="Slododkina G.B."/>
            <person name="Slobodkin A.I."/>
            <person name="Beletsky A.V."/>
            <person name="Gavrilov S.N."/>
            <person name="Kublanov I.V."/>
            <person name="Bonch-Osmolovskaya E.A."/>
            <person name="Skryabin K.G."/>
            <person name="Ravin N.V."/>
        </authorList>
    </citation>
    <scope>NUCLEOTIDE SEQUENCE [LARGE SCALE GENOMIC DNA]</scope>
    <source>
        <strain evidence="2 3">SBH6</strain>
    </source>
</reference>
<name>A0A0A7GCX0_GEOAI</name>
<dbReference type="RefSeq" id="WP_048091472.1">
    <property type="nucleotide sequence ID" value="NZ_CP009552.1"/>
</dbReference>